<organism evidence="1 3">
    <name type="scientific">Lolium multiflorum</name>
    <name type="common">Italian ryegrass</name>
    <name type="synonym">Lolium perenne subsp. multiflorum</name>
    <dbReference type="NCBI Taxonomy" id="4521"/>
    <lineage>
        <taxon>Eukaryota</taxon>
        <taxon>Viridiplantae</taxon>
        <taxon>Streptophyta</taxon>
        <taxon>Embryophyta</taxon>
        <taxon>Tracheophyta</taxon>
        <taxon>Spermatophyta</taxon>
        <taxon>Magnoliopsida</taxon>
        <taxon>Liliopsida</taxon>
        <taxon>Poales</taxon>
        <taxon>Poaceae</taxon>
        <taxon>BOP clade</taxon>
        <taxon>Pooideae</taxon>
        <taxon>Poodae</taxon>
        <taxon>Poeae</taxon>
        <taxon>Poeae Chloroplast Group 2 (Poeae type)</taxon>
        <taxon>Loliodinae</taxon>
        <taxon>Loliinae</taxon>
        <taxon>Lolium</taxon>
    </lineage>
</organism>
<evidence type="ECO:0000313" key="2">
    <source>
        <dbReference type="EMBL" id="KAK1631835.1"/>
    </source>
</evidence>
<dbReference type="EMBL" id="JAUUTY010000005">
    <property type="protein sequence ID" value="KAK1631835.1"/>
    <property type="molecule type" value="Genomic_DNA"/>
</dbReference>
<evidence type="ECO:0000313" key="1">
    <source>
        <dbReference type="EMBL" id="KAK1631834.1"/>
    </source>
</evidence>
<dbReference type="AlphaFoldDB" id="A0AAD8W303"/>
<evidence type="ECO:0000313" key="3">
    <source>
        <dbReference type="Proteomes" id="UP001231189"/>
    </source>
</evidence>
<comment type="caution">
    <text evidence="1">The sequence shown here is derived from an EMBL/GenBank/DDBJ whole genome shotgun (WGS) entry which is preliminary data.</text>
</comment>
<keyword evidence="3" id="KW-1185">Reference proteome</keyword>
<reference evidence="1" key="1">
    <citation type="submission" date="2023-07" db="EMBL/GenBank/DDBJ databases">
        <title>A chromosome-level genome assembly of Lolium multiflorum.</title>
        <authorList>
            <person name="Chen Y."/>
            <person name="Copetti D."/>
            <person name="Kolliker R."/>
            <person name="Studer B."/>
        </authorList>
    </citation>
    <scope>NUCLEOTIDE SEQUENCE</scope>
    <source>
        <strain evidence="1">02402/16</strain>
        <tissue evidence="1">Leaf</tissue>
    </source>
</reference>
<dbReference type="EMBL" id="JAUUTY010000005">
    <property type="protein sequence ID" value="KAK1631834.1"/>
    <property type="molecule type" value="Genomic_DNA"/>
</dbReference>
<accession>A0AAD8W303</accession>
<name>A0AAD8W303_LOLMU</name>
<protein>
    <submittedName>
        <fullName evidence="1">Uncharacterized protein</fullName>
    </submittedName>
</protein>
<dbReference type="Proteomes" id="UP001231189">
    <property type="component" value="Unassembled WGS sequence"/>
</dbReference>
<proteinExistence type="predicted"/>
<sequence>MGAGRCTGSTVYRFLGRTGEGVGAVAGLLMASRVAADAILYCDARDLQVVVVLLHGSYHFKTSLDGDSNTTPP</sequence>
<gene>
    <name evidence="1" type="ORF">QYE76_006149</name>
    <name evidence="2" type="ORF">QYE76_006150</name>
</gene>